<dbReference type="Pfam" id="PF01435">
    <property type="entry name" value="Peptidase_M48"/>
    <property type="match status" value="1"/>
</dbReference>
<evidence type="ECO:0000313" key="11">
    <source>
        <dbReference type="Proteomes" id="UP000309450"/>
    </source>
</evidence>
<dbReference type="EMBL" id="SSND01000001">
    <property type="protein sequence ID" value="THD85261.1"/>
    <property type="molecule type" value="Genomic_DNA"/>
</dbReference>
<evidence type="ECO:0000313" key="10">
    <source>
        <dbReference type="EMBL" id="THD85261.1"/>
    </source>
</evidence>
<dbReference type="PANTHER" id="PTHR22726">
    <property type="entry name" value="METALLOENDOPEPTIDASE OMA1"/>
    <property type="match status" value="1"/>
</dbReference>
<keyword evidence="4 6" id="KW-0862">Zinc</keyword>
<evidence type="ECO:0000256" key="2">
    <source>
        <dbReference type="ARBA" id="ARBA00022723"/>
    </source>
</evidence>
<feature type="domain" description="DUF7092" evidence="9">
    <location>
        <begin position="7"/>
        <end position="67"/>
    </location>
</feature>
<dbReference type="GO" id="GO:0016020">
    <property type="term" value="C:membrane"/>
    <property type="evidence" value="ECO:0007669"/>
    <property type="project" value="TreeGrafter"/>
</dbReference>
<dbReference type="RefSeq" id="WP_136393634.1">
    <property type="nucleotide sequence ID" value="NZ_SSND01000001.1"/>
</dbReference>
<keyword evidence="7" id="KW-0472">Membrane</keyword>
<keyword evidence="1 6" id="KW-0645">Protease</keyword>
<evidence type="ECO:0000256" key="1">
    <source>
        <dbReference type="ARBA" id="ARBA00022670"/>
    </source>
</evidence>
<evidence type="ECO:0000256" key="4">
    <source>
        <dbReference type="ARBA" id="ARBA00022833"/>
    </source>
</evidence>
<proteinExistence type="inferred from homology"/>
<feature type="transmembrane region" description="Helical" evidence="7">
    <location>
        <begin position="113"/>
        <end position="132"/>
    </location>
</feature>
<keyword evidence="11" id="KW-1185">Reference proteome</keyword>
<evidence type="ECO:0000256" key="6">
    <source>
        <dbReference type="RuleBase" id="RU003983"/>
    </source>
</evidence>
<dbReference type="InterPro" id="IPR051156">
    <property type="entry name" value="Mito/Outer_Membr_Metalloprot"/>
</dbReference>
<dbReference type="OrthoDB" id="9810445at2"/>
<feature type="domain" description="Peptidase M48" evidence="8">
    <location>
        <begin position="192"/>
        <end position="351"/>
    </location>
</feature>
<gene>
    <name evidence="10" type="ORF">E7811_06025</name>
</gene>
<dbReference type="Pfam" id="PF23368">
    <property type="entry name" value="DUF7092"/>
    <property type="match status" value="1"/>
</dbReference>
<evidence type="ECO:0000256" key="7">
    <source>
        <dbReference type="SAM" id="Phobius"/>
    </source>
</evidence>
<keyword evidence="7" id="KW-1133">Transmembrane helix</keyword>
<keyword evidence="2" id="KW-0479">Metal-binding</keyword>
<accession>A0A4S3MUP2</accession>
<dbReference type="InterPro" id="IPR055518">
    <property type="entry name" value="DUF7092"/>
</dbReference>
<keyword evidence="7" id="KW-0812">Transmembrane</keyword>
<evidence type="ECO:0000256" key="3">
    <source>
        <dbReference type="ARBA" id="ARBA00022801"/>
    </source>
</evidence>
<dbReference type="PANTHER" id="PTHR22726:SF1">
    <property type="entry name" value="METALLOENDOPEPTIDASE OMA1, MITOCHONDRIAL"/>
    <property type="match status" value="1"/>
</dbReference>
<dbReference type="Proteomes" id="UP000309450">
    <property type="component" value="Unassembled WGS sequence"/>
</dbReference>
<keyword evidence="3 6" id="KW-0378">Hydrolase</keyword>
<dbReference type="GO" id="GO:0046872">
    <property type="term" value="F:metal ion binding"/>
    <property type="evidence" value="ECO:0007669"/>
    <property type="project" value="UniProtKB-KW"/>
</dbReference>
<comment type="cofactor">
    <cofactor evidence="6">
        <name>Zn(2+)</name>
        <dbReference type="ChEBI" id="CHEBI:29105"/>
    </cofactor>
    <text evidence="6">Binds 1 zinc ion per subunit.</text>
</comment>
<comment type="similarity">
    <text evidence="6">Belongs to the peptidase M48 family.</text>
</comment>
<evidence type="ECO:0000259" key="9">
    <source>
        <dbReference type="Pfam" id="PF23368"/>
    </source>
</evidence>
<dbReference type="InterPro" id="IPR001915">
    <property type="entry name" value="Peptidase_M48"/>
</dbReference>
<protein>
    <submittedName>
        <fullName evidence="10">M48 family metallopeptidase</fullName>
    </submittedName>
</protein>
<name>A0A4S3MUP2_9RHOB</name>
<evidence type="ECO:0000259" key="8">
    <source>
        <dbReference type="Pfam" id="PF01435"/>
    </source>
</evidence>
<reference evidence="10 11" key="1">
    <citation type="submission" date="2019-04" db="EMBL/GenBank/DDBJ databases">
        <title>Draft genome sequence of Gemmobacter aestuarii sp. nov.</title>
        <authorList>
            <person name="Hameed A."/>
            <person name="Lin S.-Y."/>
            <person name="Shahina M."/>
            <person name="Lai W.-A."/>
            <person name="Young C.-C."/>
        </authorList>
    </citation>
    <scope>NUCLEOTIDE SEQUENCE [LARGE SCALE GENOMIC DNA]</scope>
    <source>
        <strain evidence="10 11">CC-PW-75</strain>
    </source>
</reference>
<dbReference type="GO" id="GO:0051603">
    <property type="term" value="P:proteolysis involved in protein catabolic process"/>
    <property type="evidence" value="ECO:0007669"/>
    <property type="project" value="TreeGrafter"/>
</dbReference>
<comment type="caution">
    <text evidence="10">The sequence shown here is derived from an EMBL/GenBank/DDBJ whole genome shotgun (WGS) entry which is preliminary data.</text>
</comment>
<keyword evidence="5 6" id="KW-0482">Metalloprotease</keyword>
<dbReference type="AlphaFoldDB" id="A0A4S3MUP2"/>
<evidence type="ECO:0000256" key="5">
    <source>
        <dbReference type="ARBA" id="ARBA00023049"/>
    </source>
</evidence>
<organism evidence="10 11">
    <name type="scientific">Aliigemmobacter aestuarii</name>
    <dbReference type="NCBI Taxonomy" id="1445661"/>
    <lineage>
        <taxon>Bacteria</taxon>
        <taxon>Pseudomonadati</taxon>
        <taxon>Pseudomonadota</taxon>
        <taxon>Alphaproteobacteria</taxon>
        <taxon>Rhodobacterales</taxon>
        <taxon>Paracoccaceae</taxon>
        <taxon>Aliigemmobacter</taxon>
    </lineage>
</organism>
<sequence length="376" mass="40142">MSAPAPVEAVFFDGHSARRHMLRVRPTDDGAGLALLAEGAEAEVVWPLSHVRRLPGEADRGMLTLTLHHDTGDETPRDPARLVLGDAQMIAWVLAYAPALDRRDLRRGTARRVVTRLAAAAAAFCVLFFVLLPRLALFLADRIPPETEVVLGQSVKQQIEWLLTVDGEQRALTCTGAEGAEALAIMRDRLTIGLDLPYPVDLVVFDHAMVNAFAAPGGHVVILRGLLDEAETPEEVAGVLAHELGHVAARDPLRAAMRSAGTAGLLSIVLGDFTGAALIAVMGEHVMNAAYSREAETAADGFAHDLLRTAQVDIAGLADFFDRLDRDGTGLPEYIATHPQTAGRADAARGEASDQGVTRPVLSGAEWMALRSICEG</sequence>
<dbReference type="Gene3D" id="3.30.2010.10">
    <property type="entry name" value="Metalloproteases ('zincins'), catalytic domain"/>
    <property type="match status" value="1"/>
</dbReference>
<dbReference type="GO" id="GO:0004222">
    <property type="term" value="F:metalloendopeptidase activity"/>
    <property type="evidence" value="ECO:0007669"/>
    <property type="project" value="InterPro"/>
</dbReference>
<dbReference type="CDD" id="cd07332">
    <property type="entry name" value="M48C_Oma1_like"/>
    <property type="match status" value="1"/>
</dbReference>